<feature type="domain" description="DUF8004" evidence="2">
    <location>
        <begin position="416"/>
        <end position="510"/>
    </location>
</feature>
<accession>A0A6G1KBW1</accession>
<dbReference type="OrthoDB" id="5302380at2759"/>
<reference evidence="3" key="1">
    <citation type="journal article" date="2020" name="Stud. Mycol.">
        <title>101 Dothideomycetes genomes: a test case for predicting lifestyles and emergence of pathogens.</title>
        <authorList>
            <person name="Haridas S."/>
            <person name="Albert R."/>
            <person name="Binder M."/>
            <person name="Bloem J."/>
            <person name="Labutti K."/>
            <person name="Salamov A."/>
            <person name="Andreopoulos B."/>
            <person name="Baker S."/>
            <person name="Barry K."/>
            <person name="Bills G."/>
            <person name="Bluhm B."/>
            <person name="Cannon C."/>
            <person name="Castanera R."/>
            <person name="Culley D."/>
            <person name="Daum C."/>
            <person name="Ezra D."/>
            <person name="Gonzalez J."/>
            <person name="Henrissat B."/>
            <person name="Kuo A."/>
            <person name="Liang C."/>
            <person name="Lipzen A."/>
            <person name="Lutzoni F."/>
            <person name="Magnuson J."/>
            <person name="Mondo S."/>
            <person name="Nolan M."/>
            <person name="Ohm R."/>
            <person name="Pangilinan J."/>
            <person name="Park H.-J."/>
            <person name="Ramirez L."/>
            <person name="Alfaro M."/>
            <person name="Sun H."/>
            <person name="Tritt A."/>
            <person name="Yoshinaga Y."/>
            <person name="Zwiers L.-H."/>
            <person name="Turgeon B."/>
            <person name="Goodwin S."/>
            <person name="Spatafora J."/>
            <person name="Crous P."/>
            <person name="Grigoriev I."/>
        </authorList>
    </citation>
    <scope>NUCLEOTIDE SEQUENCE</scope>
    <source>
        <strain evidence="3">CBS 279.74</strain>
    </source>
</reference>
<dbReference type="InterPro" id="IPR058317">
    <property type="entry name" value="DUF8004"/>
</dbReference>
<feature type="compositionally biased region" description="Basic and acidic residues" evidence="1">
    <location>
        <begin position="125"/>
        <end position="140"/>
    </location>
</feature>
<evidence type="ECO:0000313" key="4">
    <source>
        <dbReference type="Proteomes" id="UP000799428"/>
    </source>
</evidence>
<dbReference type="Pfam" id="PF26013">
    <property type="entry name" value="DUF8004"/>
    <property type="match status" value="1"/>
</dbReference>
<feature type="compositionally biased region" description="Basic residues" evidence="1">
    <location>
        <begin position="1"/>
        <end position="11"/>
    </location>
</feature>
<feature type="region of interest" description="Disordered" evidence="1">
    <location>
        <begin position="308"/>
        <end position="335"/>
    </location>
</feature>
<feature type="compositionally biased region" description="Polar residues" evidence="1">
    <location>
        <begin position="110"/>
        <end position="122"/>
    </location>
</feature>
<dbReference type="EMBL" id="MU005770">
    <property type="protein sequence ID" value="KAF2709847.1"/>
    <property type="molecule type" value="Genomic_DNA"/>
</dbReference>
<sequence>MSGRGARSRKAIVKDIEKKEKKDTGKNKAIESVRRPHDAFDAWASSPSLGTRDTTGTGIPSRSVTISSDGSRLSPVSRSSSINDNGSRPRLNTISSMDSLDLRGLHRPKTSASGGTSTSDVSNGAKEKIKYQAKGKETKAPRGRGGGVPVKKPNPASSSLPPPLFRFETSAPHAPSLNGKSWINFKIWQGGEAGLKPYSGFDCDEHMHTGNVLIYFKEEQQSDDRPTPQIRAHLDVLENSGSTWLSNALMYGSIDNEDEWSLPGCPESSNSRQPYPPSNHGPEPRIMLGPTSSGGISPPPFNMDQAYFRPPGNGTASMTQHYPGSDRSGNTQAPPSFHQIPTHEIWFTAPAHIKSPQAQRLHHVAIRNFLALLHNKPIVGSDIFEMLTTLQPEIEIMYDLDHDNQSRLTPRERSVQMITNYLSQHKLDDVRNNVKLALGLLAWAEQDNVKWRQGYLESFAHLAGIMSPQIEELPDFKRLSIGTRRNLGISAKTLQLRVMETEEKLGAFDFSDLWENAIKAAGGAVNQSYQAFRQFLISYYTKIYGNWPPIQGKTWLNRRIALGLQEDFGALYDYLVDRDAVWDSREERPGKKWEMANKKVEDFRADLPDLSITDMLVTFDNRHGYLHIPYPYPLLPREVPGVKKTVQKKSLFGGLKKSKADTTQDAKAHLQLSIVFSDATNINKPDFSINGSTFIDAFERFELTTDLKSLTPREARLGRWVLLYGTLQVISTLAVDNDDLKWTNGVRYFLCSDLKRCPEWVTHNSPRHTEAIQLRSWCWQRSWAPTQHSNAPIELDASSVPADGELEGGTLLNEDMDYICEKIDAMSIGTARTHIQSHTYEWRLENEKVKQEDLGKMKRMDDSDRLTEKDLGREQWEREREVNDMQRDAHREQERRIPLIPPKNHLRGPSTMGAHEFPMPPQGFRNGHGGGWAS</sequence>
<evidence type="ECO:0000256" key="1">
    <source>
        <dbReference type="SAM" id="MobiDB-lite"/>
    </source>
</evidence>
<name>A0A6G1KBW1_9PLEO</name>
<feature type="compositionally biased region" description="Basic and acidic residues" evidence="1">
    <location>
        <begin position="878"/>
        <end position="897"/>
    </location>
</feature>
<feature type="region of interest" description="Disordered" evidence="1">
    <location>
        <begin position="260"/>
        <end position="287"/>
    </location>
</feature>
<keyword evidence="4" id="KW-1185">Reference proteome</keyword>
<organism evidence="3 4">
    <name type="scientific">Pleomassaria siparia CBS 279.74</name>
    <dbReference type="NCBI Taxonomy" id="1314801"/>
    <lineage>
        <taxon>Eukaryota</taxon>
        <taxon>Fungi</taxon>
        <taxon>Dikarya</taxon>
        <taxon>Ascomycota</taxon>
        <taxon>Pezizomycotina</taxon>
        <taxon>Dothideomycetes</taxon>
        <taxon>Pleosporomycetidae</taxon>
        <taxon>Pleosporales</taxon>
        <taxon>Pleomassariaceae</taxon>
        <taxon>Pleomassaria</taxon>
    </lineage>
</organism>
<feature type="compositionally biased region" description="Low complexity" evidence="1">
    <location>
        <begin position="67"/>
        <end position="81"/>
    </location>
</feature>
<feature type="region of interest" description="Disordered" evidence="1">
    <location>
        <begin position="1"/>
        <end position="160"/>
    </location>
</feature>
<dbReference type="PANTHER" id="PTHR39601:SF2">
    <property type="entry name" value="CHORIOGENIN HMINOR"/>
    <property type="match status" value="1"/>
</dbReference>
<dbReference type="AlphaFoldDB" id="A0A6G1KBW1"/>
<proteinExistence type="predicted"/>
<dbReference type="PANTHER" id="PTHR39601">
    <property type="entry name" value="CHORIOGENIN HMINOR"/>
    <property type="match status" value="1"/>
</dbReference>
<gene>
    <name evidence="3" type="ORF">K504DRAFT_455507</name>
</gene>
<evidence type="ECO:0000259" key="2">
    <source>
        <dbReference type="Pfam" id="PF26013"/>
    </source>
</evidence>
<feature type="region of interest" description="Disordered" evidence="1">
    <location>
        <begin position="878"/>
        <end position="934"/>
    </location>
</feature>
<feature type="compositionally biased region" description="Polar residues" evidence="1">
    <location>
        <begin position="314"/>
        <end position="334"/>
    </location>
</feature>
<dbReference type="Proteomes" id="UP000799428">
    <property type="component" value="Unassembled WGS sequence"/>
</dbReference>
<feature type="compositionally biased region" description="Polar residues" evidence="1">
    <location>
        <begin position="82"/>
        <end position="98"/>
    </location>
</feature>
<feature type="compositionally biased region" description="Basic and acidic residues" evidence="1">
    <location>
        <begin position="12"/>
        <end position="40"/>
    </location>
</feature>
<protein>
    <recommendedName>
        <fullName evidence="2">DUF8004 domain-containing protein</fullName>
    </recommendedName>
</protein>
<evidence type="ECO:0000313" key="3">
    <source>
        <dbReference type="EMBL" id="KAF2709847.1"/>
    </source>
</evidence>
<feature type="compositionally biased region" description="Polar residues" evidence="1">
    <location>
        <begin position="45"/>
        <end position="66"/>
    </location>
</feature>